<feature type="domain" description="Spore protein YkvP/CgeB glycosyl transferase-like" evidence="1">
    <location>
        <begin position="195"/>
        <end position="345"/>
    </location>
</feature>
<gene>
    <name evidence="2" type="ORF">DJ021_14485</name>
</gene>
<evidence type="ECO:0000259" key="1">
    <source>
        <dbReference type="Pfam" id="PF13524"/>
    </source>
</evidence>
<proteinExistence type="predicted"/>
<sequence>MKLVVLGLSLSSSWGNGHATTYRALLAAFAARGHDVLFLERDAPWYASHRDLARPYFCRFALYADLAELKRRWRSEIETAEAVVVGSYVPDGVALGRWVQESARGVTAFYDIDTPVTLARLEAGDADYISTELIPGYDVYLSFTGGPTLERIMRRYGSPAARALYCSVDADAYRPSAQPKRWDLSYLGTYSPDRQPTLDRLLLEPARRAPDLRFCVAGPQYPPDIDWPANVERLEHVPPADHPAFYAASRFTLNVTRADMIAAGYSPSVRLFEAAACATPIVSDRWEGLETLFEPGREIVLAEHPEQVLQVLRATPEPGRRAMAEAARGRILAEHTATHRAAELEAHLREAMEASAKPRLEQGRRATIAWF</sequence>
<name>A0A328B0L8_9CAUL</name>
<dbReference type="EMBL" id="QFYP01000001">
    <property type="protein sequence ID" value="RAK60930.1"/>
    <property type="molecule type" value="Genomic_DNA"/>
</dbReference>
<dbReference type="OrthoDB" id="9774625at2"/>
<dbReference type="InterPro" id="IPR055259">
    <property type="entry name" value="YkvP/CgeB_Glyco_trans-like"/>
</dbReference>
<evidence type="ECO:0000313" key="2">
    <source>
        <dbReference type="EMBL" id="RAK60930.1"/>
    </source>
</evidence>
<dbReference type="AlphaFoldDB" id="A0A328B0L8"/>
<dbReference type="SUPFAM" id="SSF53756">
    <property type="entry name" value="UDP-Glycosyltransferase/glycogen phosphorylase"/>
    <property type="match status" value="1"/>
</dbReference>
<dbReference type="RefSeq" id="WP_111458222.1">
    <property type="nucleotide sequence ID" value="NZ_QFYP01000001.1"/>
</dbReference>
<dbReference type="GO" id="GO:0016740">
    <property type="term" value="F:transferase activity"/>
    <property type="evidence" value="ECO:0007669"/>
    <property type="project" value="UniProtKB-KW"/>
</dbReference>
<keyword evidence="2" id="KW-0808">Transferase</keyword>
<dbReference type="Proteomes" id="UP000249842">
    <property type="component" value="Unassembled WGS sequence"/>
</dbReference>
<reference evidence="3" key="1">
    <citation type="submission" date="2018-05" db="EMBL/GenBank/DDBJ databases">
        <authorList>
            <person name="Li X."/>
        </authorList>
    </citation>
    <scope>NUCLEOTIDE SEQUENCE [LARGE SCALE GENOMIC DNA]</scope>
    <source>
        <strain evidence="3">HKS-05</strain>
    </source>
</reference>
<accession>A0A328B0L8</accession>
<evidence type="ECO:0000313" key="3">
    <source>
        <dbReference type="Proteomes" id="UP000249842"/>
    </source>
</evidence>
<dbReference type="Pfam" id="PF13524">
    <property type="entry name" value="Glyco_trans_1_2"/>
    <property type="match status" value="1"/>
</dbReference>
<comment type="caution">
    <text evidence="2">The sequence shown here is derived from an EMBL/GenBank/DDBJ whole genome shotgun (WGS) entry which is preliminary data.</text>
</comment>
<dbReference type="Gene3D" id="3.40.50.2000">
    <property type="entry name" value="Glycogen Phosphorylase B"/>
    <property type="match status" value="1"/>
</dbReference>
<organism evidence="2 3">
    <name type="scientific">Phenylobacterium hankyongense</name>
    <dbReference type="NCBI Taxonomy" id="1813876"/>
    <lineage>
        <taxon>Bacteria</taxon>
        <taxon>Pseudomonadati</taxon>
        <taxon>Pseudomonadota</taxon>
        <taxon>Alphaproteobacteria</taxon>
        <taxon>Caulobacterales</taxon>
        <taxon>Caulobacteraceae</taxon>
        <taxon>Phenylobacterium</taxon>
    </lineage>
</organism>
<keyword evidence="3" id="KW-1185">Reference proteome</keyword>
<protein>
    <submittedName>
        <fullName evidence="2">Glycosyltransferase</fullName>
    </submittedName>
</protein>